<comment type="similarity">
    <text evidence="2 15">Belongs to the cation transport ATPase (P-type) (TC 3.A.3) family. Type IV subfamily.</text>
</comment>
<evidence type="ECO:0000256" key="8">
    <source>
        <dbReference type="ARBA" id="ARBA00022967"/>
    </source>
</evidence>
<feature type="transmembrane region" description="Helical" evidence="15">
    <location>
        <begin position="1083"/>
        <end position="1102"/>
    </location>
</feature>
<dbReference type="InterPro" id="IPR008250">
    <property type="entry name" value="ATPase_P-typ_transduc_dom_A_sf"/>
</dbReference>
<evidence type="ECO:0000259" key="17">
    <source>
        <dbReference type="Pfam" id="PF16212"/>
    </source>
</evidence>
<proteinExistence type="inferred from homology"/>
<dbReference type="InterPro" id="IPR044492">
    <property type="entry name" value="P_typ_ATPase_HD_dom"/>
</dbReference>
<comment type="caution">
    <text evidence="18">The sequence shown here is derived from an EMBL/GenBank/DDBJ whole genome shotgun (WGS) entry which is preliminary data.</text>
</comment>
<dbReference type="STRING" id="448386.A0A2V3ITD4"/>
<evidence type="ECO:0000256" key="11">
    <source>
        <dbReference type="ARBA" id="ARBA00034036"/>
    </source>
</evidence>
<dbReference type="EC" id="7.6.2.1" evidence="15"/>
<evidence type="ECO:0000256" key="10">
    <source>
        <dbReference type="ARBA" id="ARBA00023136"/>
    </source>
</evidence>
<evidence type="ECO:0000256" key="4">
    <source>
        <dbReference type="ARBA" id="ARBA00022723"/>
    </source>
</evidence>
<feature type="active site" description="4-aspartylphosphate intermediate" evidence="12">
    <location>
        <position position="420"/>
    </location>
</feature>
<feature type="binding site" evidence="13">
    <location>
        <position position="675"/>
    </location>
    <ligand>
        <name>ATP</name>
        <dbReference type="ChEBI" id="CHEBI:30616"/>
    </ligand>
</feature>
<dbReference type="InterPro" id="IPR018303">
    <property type="entry name" value="ATPase_P-typ_P_site"/>
</dbReference>
<feature type="binding site" evidence="14">
    <location>
        <position position="832"/>
    </location>
    <ligand>
        <name>Mg(2+)</name>
        <dbReference type="ChEBI" id="CHEBI:18420"/>
    </ligand>
</feature>
<evidence type="ECO:0000313" key="18">
    <source>
        <dbReference type="EMBL" id="PXF45388.1"/>
    </source>
</evidence>
<dbReference type="PANTHER" id="PTHR24092">
    <property type="entry name" value="PROBABLE PHOSPHOLIPID-TRANSPORTING ATPASE"/>
    <property type="match status" value="1"/>
</dbReference>
<accession>A0A2V3ITD4</accession>
<keyword evidence="7 14" id="KW-0460">Magnesium</keyword>
<dbReference type="PANTHER" id="PTHR24092:SF150">
    <property type="entry name" value="PHOSPHOLIPID-TRANSPORTING ATPASE"/>
    <property type="match status" value="1"/>
</dbReference>
<dbReference type="InterPro" id="IPR006539">
    <property type="entry name" value="P-type_ATPase_IV"/>
</dbReference>
<dbReference type="SFLD" id="SFLDF00027">
    <property type="entry name" value="p-type_atpase"/>
    <property type="match status" value="1"/>
</dbReference>
<dbReference type="Pfam" id="PF16209">
    <property type="entry name" value="PhoLip_ATPase_N"/>
    <property type="match status" value="1"/>
</dbReference>
<dbReference type="SUPFAM" id="SSF81660">
    <property type="entry name" value="Metal cation-transporting ATPase, ATP-binding domain N"/>
    <property type="match status" value="1"/>
</dbReference>
<feature type="binding site" evidence="13">
    <location>
        <position position="806"/>
    </location>
    <ligand>
        <name>ATP</name>
        <dbReference type="ChEBI" id="CHEBI:30616"/>
    </ligand>
</feature>
<feature type="binding site" evidence="13">
    <location>
        <position position="676"/>
    </location>
    <ligand>
        <name>ATP</name>
        <dbReference type="ChEBI" id="CHEBI:30616"/>
    </ligand>
</feature>
<gene>
    <name evidence="18" type="ORF">BWQ96_04803</name>
</gene>
<dbReference type="NCBIfam" id="TIGR01652">
    <property type="entry name" value="ATPase-Plipid"/>
    <property type="match status" value="1"/>
</dbReference>
<dbReference type="Proteomes" id="UP000247409">
    <property type="component" value="Unassembled WGS sequence"/>
</dbReference>
<dbReference type="Gene3D" id="2.70.150.10">
    <property type="entry name" value="Calcium-transporting ATPase, cytoplasmic transduction domain A"/>
    <property type="match status" value="1"/>
</dbReference>
<evidence type="ECO:0000256" key="7">
    <source>
        <dbReference type="ARBA" id="ARBA00022842"/>
    </source>
</evidence>
<dbReference type="EMBL" id="NBIV01000061">
    <property type="protein sequence ID" value="PXF45388.1"/>
    <property type="molecule type" value="Genomic_DNA"/>
</dbReference>
<feature type="binding site" evidence="13">
    <location>
        <position position="420"/>
    </location>
    <ligand>
        <name>ATP</name>
        <dbReference type="ChEBI" id="CHEBI:30616"/>
    </ligand>
</feature>
<feature type="binding site" evidence="14">
    <location>
        <position position="422"/>
    </location>
    <ligand>
        <name>Mg(2+)</name>
        <dbReference type="ChEBI" id="CHEBI:18420"/>
    </ligand>
</feature>
<dbReference type="PROSITE" id="PS00154">
    <property type="entry name" value="ATPASE_E1_E2"/>
    <property type="match status" value="1"/>
</dbReference>
<evidence type="ECO:0000256" key="9">
    <source>
        <dbReference type="ARBA" id="ARBA00022989"/>
    </source>
</evidence>
<keyword evidence="6 13" id="KW-0067">ATP-binding</keyword>
<feature type="binding site" evidence="13">
    <location>
        <position position="540"/>
    </location>
    <ligand>
        <name>ATP</name>
        <dbReference type="ChEBI" id="CHEBI:30616"/>
    </ligand>
</feature>
<feature type="binding site" evidence="13">
    <location>
        <position position="812"/>
    </location>
    <ligand>
        <name>ATP</name>
        <dbReference type="ChEBI" id="CHEBI:30616"/>
    </ligand>
</feature>
<protein>
    <recommendedName>
        <fullName evidence="15">Phospholipid-transporting ATPase</fullName>
        <ecNumber evidence="15">7.6.2.1</ecNumber>
    </recommendedName>
</protein>
<feature type="transmembrane region" description="Helical" evidence="15">
    <location>
        <begin position="308"/>
        <end position="330"/>
    </location>
</feature>
<dbReference type="SUPFAM" id="SSF81665">
    <property type="entry name" value="Calcium ATPase, transmembrane domain M"/>
    <property type="match status" value="1"/>
</dbReference>
<dbReference type="FunFam" id="3.40.50.1000:FF:000014">
    <property type="entry name" value="Phospholipid-transporting ATPase"/>
    <property type="match status" value="1"/>
</dbReference>
<feature type="binding site" evidence="13">
    <location>
        <position position="563"/>
    </location>
    <ligand>
        <name>ATP</name>
        <dbReference type="ChEBI" id="CHEBI:30616"/>
    </ligand>
</feature>
<dbReference type="Pfam" id="PF13246">
    <property type="entry name" value="Cation_ATPase"/>
    <property type="match status" value="1"/>
</dbReference>
<comment type="catalytic activity">
    <reaction evidence="11 15">
        <text>ATP + H2O + phospholipidSide 1 = ADP + phosphate + phospholipidSide 2.</text>
        <dbReference type="EC" id="7.6.2.1"/>
    </reaction>
</comment>
<comment type="cofactor">
    <cofactor evidence="14">
        <name>Mg(2+)</name>
        <dbReference type="ChEBI" id="CHEBI:18420"/>
    </cofactor>
</comment>
<feature type="binding site" evidence="13">
    <location>
        <position position="835"/>
    </location>
    <ligand>
        <name>ATP</name>
        <dbReference type="ChEBI" id="CHEBI:30616"/>
    </ligand>
</feature>
<dbReference type="Gene3D" id="3.40.50.1000">
    <property type="entry name" value="HAD superfamily/HAD-like"/>
    <property type="match status" value="1"/>
</dbReference>
<keyword evidence="4 14" id="KW-0479">Metal-binding</keyword>
<feature type="transmembrane region" description="Helical" evidence="15">
    <location>
        <begin position="1039"/>
        <end position="1063"/>
    </location>
</feature>
<name>A0A2V3ITD4_9FLOR</name>
<feature type="binding site" evidence="13">
    <location>
        <position position="422"/>
    </location>
    <ligand>
        <name>ATP</name>
        <dbReference type="ChEBI" id="CHEBI:30616"/>
    </ligand>
</feature>
<dbReference type="NCBIfam" id="TIGR01494">
    <property type="entry name" value="ATPase_P-type"/>
    <property type="match status" value="1"/>
</dbReference>
<dbReference type="Pfam" id="PF16212">
    <property type="entry name" value="PhoLip_ATPase_C"/>
    <property type="match status" value="1"/>
</dbReference>
<comment type="subcellular location">
    <subcellularLocation>
        <location evidence="1 15">Membrane</location>
        <topology evidence="1 15">Multi-pass membrane protein</topology>
    </subcellularLocation>
</comment>
<dbReference type="SUPFAM" id="SSF56784">
    <property type="entry name" value="HAD-like"/>
    <property type="match status" value="1"/>
</dbReference>
<reference evidence="18 19" key="1">
    <citation type="journal article" date="2018" name="Mol. Biol. Evol.">
        <title>Analysis of the draft genome of the red seaweed Gracilariopsis chorda provides insights into genome size evolution in Rhodophyta.</title>
        <authorList>
            <person name="Lee J."/>
            <person name="Yang E.C."/>
            <person name="Graf L."/>
            <person name="Yang J.H."/>
            <person name="Qiu H."/>
            <person name="Zel Zion U."/>
            <person name="Chan C.X."/>
            <person name="Stephens T.G."/>
            <person name="Weber A.P.M."/>
            <person name="Boo G.H."/>
            <person name="Boo S.M."/>
            <person name="Kim K.M."/>
            <person name="Shin Y."/>
            <person name="Jung M."/>
            <person name="Lee S.J."/>
            <person name="Yim H.S."/>
            <person name="Lee J.H."/>
            <person name="Bhattacharya D."/>
            <person name="Yoon H.S."/>
        </authorList>
    </citation>
    <scope>NUCLEOTIDE SEQUENCE [LARGE SCALE GENOMIC DNA]</scope>
    <source>
        <strain evidence="18 19">SKKU-2015</strain>
        <tissue evidence="18">Whole body</tissue>
    </source>
</reference>
<dbReference type="OrthoDB" id="377733at2759"/>
<dbReference type="SUPFAM" id="SSF81653">
    <property type="entry name" value="Calcium ATPase, transduction domain A"/>
    <property type="match status" value="1"/>
</dbReference>
<evidence type="ECO:0000256" key="14">
    <source>
        <dbReference type="PIRSR" id="PIRSR606539-3"/>
    </source>
</evidence>
<evidence type="ECO:0000256" key="2">
    <source>
        <dbReference type="ARBA" id="ARBA00008109"/>
    </source>
</evidence>
<dbReference type="InterPro" id="IPR032630">
    <property type="entry name" value="P_typ_ATPase_c"/>
</dbReference>
<evidence type="ECO:0000256" key="5">
    <source>
        <dbReference type="ARBA" id="ARBA00022741"/>
    </source>
</evidence>
<feature type="domain" description="P-type ATPase N-terminal" evidence="16">
    <location>
        <begin position="25"/>
        <end position="82"/>
    </location>
</feature>
<feature type="binding site" evidence="13">
    <location>
        <position position="595"/>
    </location>
    <ligand>
        <name>ATP</name>
        <dbReference type="ChEBI" id="CHEBI:30616"/>
    </ligand>
</feature>
<dbReference type="InterPro" id="IPR023214">
    <property type="entry name" value="HAD_sf"/>
</dbReference>
<evidence type="ECO:0000256" key="13">
    <source>
        <dbReference type="PIRSR" id="PIRSR606539-2"/>
    </source>
</evidence>
<dbReference type="GO" id="GO:0005886">
    <property type="term" value="C:plasma membrane"/>
    <property type="evidence" value="ECO:0007669"/>
    <property type="project" value="TreeGrafter"/>
</dbReference>
<dbReference type="SFLD" id="SFLDG00002">
    <property type="entry name" value="C1.7:_P-type_atpase_like"/>
    <property type="match status" value="1"/>
</dbReference>
<feature type="domain" description="P-type ATPase C-terminal" evidence="17">
    <location>
        <begin position="858"/>
        <end position="1104"/>
    </location>
</feature>
<dbReference type="InterPro" id="IPR023298">
    <property type="entry name" value="ATPase_P-typ_TM_dom_sf"/>
</dbReference>
<feature type="binding site" evidence="13">
    <location>
        <position position="497"/>
    </location>
    <ligand>
        <name>ATP</name>
        <dbReference type="ChEBI" id="CHEBI:30616"/>
    </ligand>
</feature>
<dbReference type="InterPro" id="IPR001757">
    <property type="entry name" value="P_typ_ATPase"/>
</dbReference>
<dbReference type="GO" id="GO:0045332">
    <property type="term" value="P:phospholipid translocation"/>
    <property type="evidence" value="ECO:0007669"/>
    <property type="project" value="TreeGrafter"/>
</dbReference>
<evidence type="ECO:0000313" key="19">
    <source>
        <dbReference type="Proteomes" id="UP000247409"/>
    </source>
</evidence>
<dbReference type="InterPro" id="IPR023299">
    <property type="entry name" value="ATPase_P-typ_cyto_dom_N"/>
</dbReference>
<dbReference type="GO" id="GO:0016887">
    <property type="term" value="F:ATP hydrolysis activity"/>
    <property type="evidence" value="ECO:0007669"/>
    <property type="project" value="InterPro"/>
</dbReference>
<keyword evidence="10 15" id="KW-0472">Membrane</keyword>
<keyword evidence="19" id="KW-1185">Reference proteome</keyword>
<dbReference type="GO" id="GO:0000287">
    <property type="term" value="F:magnesium ion binding"/>
    <property type="evidence" value="ECO:0007669"/>
    <property type="project" value="UniProtKB-UniRule"/>
</dbReference>
<dbReference type="SFLD" id="SFLDS00003">
    <property type="entry name" value="Haloacid_Dehalogenase"/>
    <property type="match status" value="1"/>
</dbReference>
<evidence type="ECO:0000256" key="12">
    <source>
        <dbReference type="PIRSR" id="PIRSR606539-1"/>
    </source>
</evidence>
<dbReference type="InterPro" id="IPR032631">
    <property type="entry name" value="P-type_ATPase_N"/>
</dbReference>
<evidence type="ECO:0000256" key="3">
    <source>
        <dbReference type="ARBA" id="ARBA00022692"/>
    </source>
</evidence>
<dbReference type="GO" id="GO:0005524">
    <property type="term" value="F:ATP binding"/>
    <property type="evidence" value="ECO:0007669"/>
    <property type="project" value="UniProtKB-UniRule"/>
</dbReference>
<feature type="binding site" evidence="13">
    <location>
        <position position="677"/>
    </location>
    <ligand>
        <name>ATP</name>
        <dbReference type="ChEBI" id="CHEBI:30616"/>
    </ligand>
</feature>
<dbReference type="Gene3D" id="3.40.1110.10">
    <property type="entry name" value="Calcium-transporting ATPase, cytoplasmic domain N"/>
    <property type="match status" value="1"/>
</dbReference>
<evidence type="ECO:0000256" key="6">
    <source>
        <dbReference type="ARBA" id="ARBA00022840"/>
    </source>
</evidence>
<feature type="binding site" evidence="13">
    <location>
        <position position="836"/>
    </location>
    <ligand>
        <name>ATP</name>
        <dbReference type="ChEBI" id="CHEBI:30616"/>
    </ligand>
</feature>
<keyword evidence="9 15" id="KW-1133">Transmembrane helix</keyword>
<feature type="transmembrane region" description="Helical" evidence="15">
    <location>
        <begin position="57"/>
        <end position="74"/>
    </location>
</feature>
<keyword evidence="3 15" id="KW-0812">Transmembrane</keyword>
<sequence>MWLPSFLRPRDNSLNHEPRSVRAGNPSPDFGDNAVNSAKYTWYNMLPKAVYDQFRRLSNFYFLIVAIISFIPGISPTSPVTTTLPLLVVVGFGLARDLYEDLKRKKADNAINSSPVIIQHRSSQTNPNVTPPAHTFDVTQLLHSHPSIPKQNLLAIKSRDVRVGDVVLVTEDSPFPADLILLNSSDPAGVCYVSTANLDGESNLKRRLVSSTLHSVIKSPEDLRSRSVSVTAAPPTPELYTLDGSITCDGSDELPLDTSNLLLRGSILRNTDYIYGLVTYNGADTKVALNMRAPPSKLGGIEKMMNRVVVGLFSILMLITVIASIIAGVWQRRHGAGQWYMGENRLLTGSTVSLRSIGTYVILFHTFVPVSLFVTLEFVRLIQGLFIASDVKMRTGQVAVDSKANNLNETLGYVQHIFSDKTGTLTENVMRFVACHTNQVSYDLRKNASSLTNGARRNANGVQQLLLAMALAHDVVPREDGPSAQLHGKYYGESPDEVALVQGAANAGTVLQSRTLNDFFVQQFDSTESQKYEFLAELEFSSDRKRMSAIFRCPDGNIRMFSKGADSVMIRLLKPESDVDDILAATERLSMDGLRTLVYGGRIIPQEEYDEWAPKFAEAGNAMQNRASKKAEVASLIERRLDLYGITAVEDKLQENVPGTIQFLREAGIRIWVLTGDKSETAENIGYSSHLLSSDMRVFHIHASSQSELISVFEDIFDVIYPNSIPKPTHRHRKSLSRESVETFTERQSRMSHIRDSLTLRAHELLPERPLAIVIDGQSLSLIDNDEMERRFLQIASVCKSVICARVTPLQKAQTVRLVQRHENCTTLAIGDGGNDVSMIQEAHIGVGIKGKEGMQAARAADFSMGEFQHLRRLLAVHGRFCYIRTAGVINLSFYKNIFFSTTQFLFQYFCFASGTTLHNQWIVTMWNSLLTLAPPFLFGVFERDLEESTVLRFPSVYSSNGNNRLFNFKTVVEYTAAYSVWHALVLFFMTYFFFGSATRTAFSNGHDTGFFLTGLAVSSMAVAIALFKFLLSSHLWTGIVLAGIVLSFSGLWVLIPVIVSLLHERELEGVLPKLMSSGLYHLLWPIVFAAAFLPDFMAIFVRMQQKDNVVGQLQQYEAKQSRLRLTRRLSGE</sequence>
<dbReference type="GO" id="GO:0140326">
    <property type="term" value="F:ATPase-coupled intramembrane lipid transporter activity"/>
    <property type="evidence" value="ECO:0007669"/>
    <property type="project" value="UniProtKB-EC"/>
</dbReference>
<feature type="transmembrane region" description="Helical" evidence="15">
    <location>
        <begin position="975"/>
        <end position="995"/>
    </location>
</feature>
<evidence type="ECO:0000256" key="1">
    <source>
        <dbReference type="ARBA" id="ARBA00004141"/>
    </source>
</evidence>
<dbReference type="InterPro" id="IPR036412">
    <property type="entry name" value="HAD-like_sf"/>
</dbReference>
<feature type="binding site" evidence="14">
    <location>
        <position position="836"/>
    </location>
    <ligand>
        <name>Mg(2+)</name>
        <dbReference type="ChEBI" id="CHEBI:18420"/>
    </ligand>
</feature>
<keyword evidence="8 15" id="KW-1278">Translocase</keyword>
<evidence type="ECO:0000259" key="16">
    <source>
        <dbReference type="Pfam" id="PF16209"/>
    </source>
</evidence>
<evidence type="ECO:0000256" key="15">
    <source>
        <dbReference type="RuleBase" id="RU362033"/>
    </source>
</evidence>
<keyword evidence="5 13" id="KW-0547">Nucleotide-binding</keyword>
<dbReference type="AlphaFoldDB" id="A0A2V3ITD4"/>
<feature type="binding site" evidence="14">
    <location>
        <position position="420"/>
    </location>
    <ligand>
        <name>Mg(2+)</name>
        <dbReference type="ChEBI" id="CHEBI:18420"/>
    </ligand>
</feature>
<dbReference type="PRINTS" id="PR00119">
    <property type="entry name" value="CATATPASE"/>
</dbReference>
<feature type="transmembrane region" description="Helical" evidence="15">
    <location>
        <begin position="80"/>
        <end position="99"/>
    </location>
</feature>
<feature type="transmembrane region" description="Helical" evidence="15">
    <location>
        <begin position="1010"/>
        <end position="1032"/>
    </location>
</feature>
<feature type="binding site" evidence="13">
    <location>
        <position position="421"/>
    </location>
    <ligand>
        <name>ATP</name>
        <dbReference type="ChEBI" id="CHEBI:30616"/>
    </ligand>
</feature>
<feature type="transmembrane region" description="Helical" evidence="15">
    <location>
        <begin position="357"/>
        <end position="379"/>
    </location>
</feature>
<organism evidence="18 19">
    <name type="scientific">Gracilariopsis chorda</name>
    <dbReference type="NCBI Taxonomy" id="448386"/>
    <lineage>
        <taxon>Eukaryota</taxon>
        <taxon>Rhodophyta</taxon>
        <taxon>Florideophyceae</taxon>
        <taxon>Rhodymeniophycidae</taxon>
        <taxon>Gracilariales</taxon>
        <taxon>Gracilariaceae</taxon>
        <taxon>Gracilariopsis</taxon>
    </lineage>
</organism>